<dbReference type="AlphaFoldDB" id="G0P2T1"/>
<dbReference type="STRING" id="135651.G0P2T1"/>
<feature type="coiled-coil region" evidence="1">
    <location>
        <begin position="161"/>
        <end position="345"/>
    </location>
</feature>
<keyword evidence="3" id="KW-1185">Reference proteome</keyword>
<keyword evidence="1" id="KW-0175">Coiled coil</keyword>
<dbReference type="Proteomes" id="UP000008068">
    <property type="component" value="Unassembled WGS sequence"/>
</dbReference>
<organism evidence="3">
    <name type="scientific">Caenorhabditis brenneri</name>
    <name type="common">Nematode worm</name>
    <dbReference type="NCBI Taxonomy" id="135651"/>
    <lineage>
        <taxon>Eukaryota</taxon>
        <taxon>Metazoa</taxon>
        <taxon>Ecdysozoa</taxon>
        <taxon>Nematoda</taxon>
        <taxon>Chromadorea</taxon>
        <taxon>Rhabditida</taxon>
        <taxon>Rhabditina</taxon>
        <taxon>Rhabditomorpha</taxon>
        <taxon>Rhabditoidea</taxon>
        <taxon>Rhabditidae</taxon>
        <taxon>Peloderinae</taxon>
        <taxon>Caenorhabditis</taxon>
    </lineage>
</organism>
<dbReference type="InParanoid" id="G0P2T1"/>
<sequence>MSHLRKFFLLSELNTKKDEYKKLLDSKDKEIDDSTMERERIDAIFVMSSKQQKELANKVEEQRARVHEEQVGAERSTYDQLKKLHHDKQFSKLERREKETYGKGSQEKEGLMLRRNGKNFDLKVANIVCTKDLPRAGRLLSESDRNLLVERQRTKELKAENQRLKEGYNEKMKLFEEKEREVTKLMKKHEKQAVAEKTKIADLQNSVKLYNTRSSSKAVSRSEKEKSAKIVKELMEERRKAKKRRISEGIGERDLSEAERLLKESDRKLLLERQRTKELKAENQRMKEALNDHATQIQISSNRSAVETKNSATLRKELDQAKQRANQLNGRLAILQKELLDSRDKEIDVLKKERERIDAVNGKLLAELTDDVEQERLIGAVEKENTLLKSTNEKLMEDLATEREDNTQMKTALAVARSKICEMEKAALERTEQLEDVKNKLNCSKANEAKMEGTVEVLSAEKNEANERGK</sequence>
<dbReference type="EMBL" id="GL380030">
    <property type="protein sequence ID" value="EGT43378.1"/>
    <property type="molecule type" value="Genomic_DNA"/>
</dbReference>
<accession>G0P2T1</accession>
<evidence type="ECO:0000256" key="1">
    <source>
        <dbReference type="SAM" id="Coils"/>
    </source>
</evidence>
<reference evidence="3" key="1">
    <citation type="submission" date="2011-07" db="EMBL/GenBank/DDBJ databases">
        <authorList>
            <consortium name="Caenorhabditis brenneri Sequencing and Analysis Consortium"/>
            <person name="Wilson R.K."/>
        </authorList>
    </citation>
    <scope>NUCLEOTIDE SEQUENCE [LARGE SCALE GENOMIC DNA]</scope>
    <source>
        <strain evidence="3">PB2801</strain>
    </source>
</reference>
<dbReference type="HOGENOM" id="CLU_581703_0_0_1"/>
<name>G0P2T1_CAEBE</name>
<evidence type="ECO:0000313" key="3">
    <source>
        <dbReference type="Proteomes" id="UP000008068"/>
    </source>
</evidence>
<protein>
    <submittedName>
        <fullName evidence="2">Uncharacterized protein</fullName>
    </submittedName>
</protein>
<proteinExistence type="predicted"/>
<feature type="coiled-coil region" evidence="1">
    <location>
        <begin position="10"/>
        <end position="69"/>
    </location>
</feature>
<gene>
    <name evidence="2" type="ORF">CAEBREN_07024</name>
</gene>
<evidence type="ECO:0000313" key="2">
    <source>
        <dbReference type="EMBL" id="EGT43378.1"/>
    </source>
</evidence>